<dbReference type="EMBL" id="OX459123">
    <property type="protein sequence ID" value="CAI9110229.1"/>
    <property type="molecule type" value="Genomic_DNA"/>
</dbReference>
<evidence type="ECO:0000313" key="2">
    <source>
        <dbReference type="EMBL" id="CAI9110229.1"/>
    </source>
</evidence>
<evidence type="ECO:0000313" key="3">
    <source>
        <dbReference type="Proteomes" id="UP001161247"/>
    </source>
</evidence>
<dbReference type="AlphaFoldDB" id="A0AAV1DR29"/>
<name>A0AAV1DR29_OLDCO</name>
<feature type="coiled-coil region" evidence="1">
    <location>
        <begin position="236"/>
        <end position="270"/>
    </location>
</feature>
<organism evidence="2 3">
    <name type="scientific">Oldenlandia corymbosa var. corymbosa</name>
    <dbReference type="NCBI Taxonomy" id="529605"/>
    <lineage>
        <taxon>Eukaryota</taxon>
        <taxon>Viridiplantae</taxon>
        <taxon>Streptophyta</taxon>
        <taxon>Embryophyta</taxon>
        <taxon>Tracheophyta</taxon>
        <taxon>Spermatophyta</taxon>
        <taxon>Magnoliopsida</taxon>
        <taxon>eudicotyledons</taxon>
        <taxon>Gunneridae</taxon>
        <taxon>Pentapetalae</taxon>
        <taxon>asterids</taxon>
        <taxon>lamiids</taxon>
        <taxon>Gentianales</taxon>
        <taxon>Rubiaceae</taxon>
        <taxon>Rubioideae</taxon>
        <taxon>Spermacoceae</taxon>
        <taxon>Hedyotis-Oldenlandia complex</taxon>
        <taxon>Oldenlandia</taxon>
    </lineage>
</organism>
<proteinExistence type="predicted"/>
<keyword evidence="1" id="KW-0175">Coiled coil</keyword>
<reference evidence="2" key="1">
    <citation type="submission" date="2023-03" db="EMBL/GenBank/DDBJ databases">
        <authorList>
            <person name="Julca I."/>
        </authorList>
    </citation>
    <scope>NUCLEOTIDE SEQUENCE</scope>
</reference>
<gene>
    <name evidence="2" type="ORF">OLC1_LOCUS17932</name>
</gene>
<accession>A0AAV1DR29</accession>
<evidence type="ECO:0000256" key="1">
    <source>
        <dbReference type="SAM" id="Coils"/>
    </source>
</evidence>
<sequence>MAGKVPWLIQKIAAIGCDVSTAKVTREKLASKELEDDGRMKQKNLKALFSENILGIQNLAIANPQIKAAVYGGKEIDFADLSTLFNGVNEQVNLLKAKLAARKARRTAGTSGEVKLKLINAEFKLEFAETHMTEQLREHGMAWGSYKRFRIVSDGDDIRLLYHACFYANLSGVFAAGTGGEVELKLINTWFKLEFAEAHITAELREHGMAWEKLYKVEKVANMVPWLTQKIAAIGCDVWKAKVEREKLALKELEDEGRMKQKNVKALFSEDILEIQNLAIAIPQIKAAVDGGEEIDSADLKTLLDGVDEQTLTTFHDVLVDFRTHCESINLERQSVTELEADLETRLARLLELLSQLVITPPRKFMIVKDSDDIRLLYHAYFYANLSGVFAAGASEEVKLKLINAGFKLEFADSHD</sequence>
<dbReference type="Proteomes" id="UP001161247">
    <property type="component" value="Chromosome 6"/>
</dbReference>
<protein>
    <submittedName>
        <fullName evidence="2">OLC1v1010222C1</fullName>
    </submittedName>
</protein>
<keyword evidence="3" id="KW-1185">Reference proteome</keyword>